<dbReference type="PANTHER" id="PTHR37984:SF5">
    <property type="entry name" value="PROTEIN NYNRIN-LIKE"/>
    <property type="match status" value="1"/>
</dbReference>
<gene>
    <name evidence="4" type="ORF">19.t00005</name>
</gene>
<dbReference type="Gene3D" id="3.30.70.270">
    <property type="match status" value="2"/>
</dbReference>
<dbReference type="InterPro" id="IPR000477">
    <property type="entry name" value="RT_dom"/>
</dbReference>
<dbReference type="GO" id="GO:0003824">
    <property type="term" value="F:catalytic activity"/>
    <property type="evidence" value="ECO:0007669"/>
    <property type="project" value="UniProtKB-KW"/>
</dbReference>
<sequence>MLTDESSLPNIGLYRTSVQESEEIKKQVQELLEMGVIVPSCSPCGSSVLLVLKKDGGWLMCMDYRALNKITIKDRYPLPRIDDLIDQLEGARFFTKLDLKSGYHQDGQLKLNGKKCEFRKDELVYLGFIVGKGQRRIDPGKVAVITKWPTPKIVTEVRSFMGPCQYLRKFIRYFLTYAAPLHGLTKAKVQFEWGRTHEEAFQLLKRKISEAPVLALPNLQQTFEVKTDASSYTMGAVLIQDGKPVEYHFEMFSGGGCALGSQAIGVFTCLDEATACTSHEVDVLFDGFQHHYQVQEGGDEQVGRYVISSAGKGFIGGDTHSALSSVGVCTAVRIQ</sequence>
<dbReference type="FunFam" id="3.30.70.270:FF:000020">
    <property type="entry name" value="Transposon Tf2-6 polyprotein-like Protein"/>
    <property type="match status" value="1"/>
</dbReference>
<dbReference type="InterPro" id="IPR043502">
    <property type="entry name" value="DNA/RNA_pol_sf"/>
</dbReference>
<dbReference type="AlphaFoldDB" id="Q2AA41"/>
<dbReference type="InterPro" id="IPR041577">
    <property type="entry name" value="RT_RNaseH_2"/>
</dbReference>
<feature type="domain" description="Reverse transcriptase" evidence="2">
    <location>
        <begin position="52"/>
        <end position="105"/>
    </location>
</feature>
<evidence type="ECO:0000259" key="2">
    <source>
        <dbReference type="Pfam" id="PF00078"/>
    </source>
</evidence>
<organism evidence="4">
    <name type="scientific">Asparagus officinalis</name>
    <name type="common">Garden asparagus</name>
    <dbReference type="NCBI Taxonomy" id="4686"/>
    <lineage>
        <taxon>Eukaryota</taxon>
        <taxon>Viridiplantae</taxon>
        <taxon>Streptophyta</taxon>
        <taxon>Embryophyta</taxon>
        <taxon>Tracheophyta</taxon>
        <taxon>Spermatophyta</taxon>
        <taxon>Magnoliopsida</taxon>
        <taxon>Liliopsida</taxon>
        <taxon>Asparagales</taxon>
        <taxon>Asparagaceae</taxon>
        <taxon>Asparagoideae</taxon>
        <taxon>Asparagus</taxon>
    </lineage>
</organism>
<dbReference type="Gene3D" id="3.10.10.10">
    <property type="entry name" value="HIV Type 1 Reverse Transcriptase, subunit A, domain 1"/>
    <property type="match status" value="1"/>
</dbReference>
<dbReference type="CDD" id="cd01647">
    <property type="entry name" value="RT_LTR"/>
    <property type="match status" value="1"/>
</dbReference>
<dbReference type="InterPro" id="IPR050951">
    <property type="entry name" value="Retrovirus_Pol_polyprotein"/>
</dbReference>
<reference evidence="4" key="1">
    <citation type="submission" date="2006-03" db="EMBL/GenBank/DDBJ databases">
        <title>Comparative Sequence and Genetic Analyses of Asparagus BACs Reveal No Microsynteny with Onion or Rice.</title>
        <authorList>
            <person name="Jernej J."/>
            <person name="Telgmann A."/>
            <person name="Jung C."/>
            <person name="Cheung F."/>
            <person name="Havey M.J."/>
            <person name="Town C.D."/>
        </authorList>
    </citation>
    <scope>NUCLEOTIDE SEQUENCE</scope>
</reference>
<dbReference type="Pfam" id="PF00078">
    <property type="entry name" value="RVT_1"/>
    <property type="match status" value="1"/>
</dbReference>
<feature type="domain" description="Reverse transcriptase/retrotransposon-derived protein RNase H-like" evidence="3">
    <location>
        <begin position="193"/>
        <end position="244"/>
    </location>
</feature>
<evidence type="ECO:0000256" key="1">
    <source>
        <dbReference type="ARBA" id="ARBA00023268"/>
    </source>
</evidence>
<dbReference type="InterPro" id="IPR043128">
    <property type="entry name" value="Rev_trsase/Diguanyl_cyclase"/>
</dbReference>
<evidence type="ECO:0000259" key="3">
    <source>
        <dbReference type="Pfam" id="PF17919"/>
    </source>
</evidence>
<accession>Q2AA41</accession>
<dbReference type="Pfam" id="PF17919">
    <property type="entry name" value="RT_RNaseH_2"/>
    <property type="match status" value="1"/>
</dbReference>
<keyword evidence="1" id="KW-0511">Multifunctional enzyme</keyword>
<proteinExistence type="predicted"/>
<protein>
    <submittedName>
        <fullName evidence="4">Uncharacterized protein</fullName>
    </submittedName>
</protein>
<dbReference type="EMBL" id="AC183435">
    <property type="protein sequence ID" value="ABD63133.1"/>
    <property type="molecule type" value="Genomic_DNA"/>
</dbReference>
<name>Q2AA41_ASPOF</name>
<dbReference type="SUPFAM" id="SSF56672">
    <property type="entry name" value="DNA/RNA polymerases"/>
    <property type="match status" value="1"/>
</dbReference>
<dbReference type="PANTHER" id="PTHR37984">
    <property type="entry name" value="PROTEIN CBG26694"/>
    <property type="match status" value="1"/>
</dbReference>
<evidence type="ECO:0000313" key="4">
    <source>
        <dbReference type="EMBL" id="ABD63133.1"/>
    </source>
</evidence>